<dbReference type="Proteomes" id="UP001151760">
    <property type="component" value="Unassembled WGS sequence"/>
</dbReference>
<dbReference type="EMBL" id="BQNB010020399">
    <property type="protein sequence ID" value="GJT95537.1"/>
    <property type="molecule type" value="Genomic_DNA"/>
</dbReference>
<sequence>MSSYTFSHGSTNHSSCSTCSQILRHWEMQQLCCASKYPMLTRMQDISKVPGTKDTIRFKLDTQEITYTMDMFCDTLKLPVETQYNPFIAPVMIKTIETFMQTVGYQGVVDKKKINILQLFHDVVNHTNIGYAALLWWDFMNCNYPSIPQILDEDYHSIKDDILLEYETVFIGVDVPMNQPQQVVSTQGAHRTTPRAHRTPTLTTASPHGKKRKQSA</sequence>
<protein>
    <submittedName>
        <fullName evidence="2">Uncharacterized protein</fullName>
    </submittedName>
</protein>
<evidence type="ECO:0000313" key="2">
    <source>
        <dbReference type="EMBL" id="GJT95537.1"/>
    </source>
</evidence>
<name>A0ABQ5I5Y1_9ASTR</name>
<gene>
    <name evidence="2" type="ORF">Tco_1091055</name>
</gene>
<reference evidence="2" key="2">
    <citation type="submission" date="2022-01" db="EMBL/GenBank/DDBJ databases">
        <authorList>
            <person name="Yamashiro T."/>
            <person name="Shiraishi A."/>
            <person name="Satake H."/>
            <person name="Nakayama K."/>
        </authorList>
    </citation>
    <scope>NUCLEOTIDE SEQUENCE</scope>
</reference>
<feature type="region of interest" description="Disordered" evidence="1">
    <location>
        <begin position="182"/>
        <end position="216"/>
    </location>
</feature>
<proteinExistence type="predicted"/>
<accession>A0ABQ5I5Y1</accession>
<comment type="caution">
    <text evidence="2">The sequence shown here is derived from an EMBL/GenBank/DDBJ whole genome shotgun (WGS) entry which is preliminary data.</text>
</comment>
<organism evidence="2 3">
    <name type="scientific">Tanacetum coccineum</name>
    <dbReference type="NCBI Taxonomy" id="301880"/>
    <lineage>
        <taxon>Eukaryota</taxon>
        <taxon>Viridiplantae</taxon>
        <taxon>Streptophyta</taxon>
        <taxon>Embryophyta</taxon>
        <taxon>Tracheophyta</taxon>
        <taxon>Spermatophyta</taxon>
        <taxon>Magnoliopsida</taxon>
        <taxon>eudicotyledons</taxon>
        <taxon>Gunneridae</taxon>
        <taxon>Pentapetalae</taxon>
        <taxon>asterids</taxon>
        <taxon>campanulids</taxon>
        <taxon>Asterales</taxon>
        <taxon>Asteraceae</taxon>
        <taxon>Asteroideae</taxon>
        <taxon>Anthemideae</taxon>
        <taxon>Anthemidinae</taxon>
        <taxon>Tanacetum</taxon>
    </lineage>
</organism>
<evidence type="ECO:0000256" key="1">
    <source>
        <dbReference type="SAM" id="MobiDB-lite"/>
    </source>
</evidence>
<keyword evidence="3" id="KW-1185">Reference proteome</keyword>
<evidence type="ECO:0000313" key="3">
    <source>
        <dbReference type="Proteomes" id="UP001151760"/>
    </source>
</evidence>
<reference evidence="2" key="1">
    <citation type="journal article" date="2022" name="Int. J. Mol. Sci.">
        <title>Draft Genome of Tanacetum Coccineum: Genomic Comparison of Closely Related Tanacetum-Family Plants.</title>
        <authorList>
            <person name="Yamashiro T."/>
            <person name="Shiraishi A."/>
            <person name="Nakayama K."/>
            <person name="Satake H."/>
        </authorList>
    </citation>
    <scope>NUCLEOTIDE SEQUENCE</scope>
</reference>